<dbReference type="OrthoDB" id="8909055at2"/>
<comment type="caution">
    <text evidence="1">The sequence shown here is derived from an EMBL/GenBank/DDBJ whole genome shotgun (WGS) entry which is preliminary data.</text>
</comment>
<dbReference type="EMBL" id="PDCN02000016">
    <property type="protein sequence ID" value="PIB74568.1"/>
    <property type="molecule type" value="Genomic_DNA"/>
</dbReference>
<sequence>MGFMVDQSLLAQAKRLSVAERVELADAILGTVDAESFPVSAEVAALIDARIAEADANPGLGRSWEDVSADLRSRIR</sequence>
<evidence type="ECO:0000313" key="1">
    <source>
        <dbReference type="EMBL" id="PIB74568.1"/>
    </source>
</evidence>
<protein>
    <submittedName>
        <fullName evidence="1">Addiction module protein</fullName>
    </submittedName>
</protein>
<name>A0A2G5P883_9MYCO</name>
<dbReference type="InterPro" id="IPR013406">
    <property type="entry name" value="CHP02574_addiction_mod"/>
</dbReference>
<dbReference type="Pfam" id="PF09720">
    <property type="entry name" value="Unstab_antitox"/>
    <property type="match status" value="1"/>
</dbReference>
<accession>A0A2G5P883</accession>
<dbReference type="Proteomes" id="UP000230551">
    <property type="component" value="Unassembled WGS sequence"/>
</dbReference>
<keyword evidence="2" id="KW-1185">Reference proteome</keyword>
<organism evidence="1 2">
    <name type="scientific">Mycolicibacterium brumae</name>
    <dbReference type="NCBI Taxonomy" id="85968"/>
    <lineage>
        <taxon>Bacteria</taxon>
        <taxon>Bacillati</taxon>
        <taxon>Actinomycetota</taxon>
        <taxon>Actinomycetes</taxon>
        <taxon>Mycobacteriales</taxon>
        <taxon>Mycobacteriaceae</taxon>
        <taxon>Mycolicibacterium</taxon>
    </lineage>
</organism>
<proteinExistence type="predicted"/>
<dbReference type="AlphaFoldDB" id="A0A2G5P883"/>
<gene>
    <name evidence="1" type="ORF">CQY22_012790</name>
</gene>
<dbReference type="NCBIfam" id="TIGR02574">
    <property type="entry name" value="stabl_TIGR02574"/>
    <property type="match status" value="1"/>
</dbReference>
<evidence type="ECO:0000313" key="2">
    <source>
        <dbReference type="Proteomes" id="UP000230551"/>
    </source>
</evidence>
<reference evidence="1 2" key="1">
    <citation type="journal article" date="2017" name="Infect. Genet. Evol.">
        <title>The new phylogeny of the genus Mycobacterium: The old and the news.</title>
        <authorList>
            <person name="Tortoli E."/>
            <person name="Fedrizzi T."/>
            <person name="Meehan C.J."/>
            <person name="Trovato A."/>
            <person name="Grottola A."/>
            <person name="Giacobazzi E."/>
            <person name="Serpini G.F."/>
            <person name="Tagliazucchi S."/>
            <person name="Fabio A."/>
            <person name="Bettua C."/>
            <person name="Bertorelli R."/>
            <person name="Frascaro F."/>
            <person name="De Sanctis V."/>
            <person name="Pecorari M."/>
            <person name="Jousson O."/>
            <person name="Segata N."/>
            <person name="Cirillo D.M."/>
        </authorList>
    </citation>
    <scope>NUCLEOTIDE SEQUENCE [LARGE SCALE GENOMIC DNA]</scope>
    <source>
        <strain evidence="1 2">CIP1034565</strain>
    </source>
</reference>